<evidence type="ECO:0000256" key="6">
    <source>
        <dbReference type="SAM" id="SignalP"/>
    </source>
</evidence>
<comment type="caution">
    <text evidence="7">The sequence shown here is derived from an EMBL/GenBank/DDBJ whole genome shotgun (WGS) entry which is preliminary data.</text>
</comment>
<dbReference type="Proteomes" id="UP000557566">
    <property type="component" value="Unassembled WGS sequence"/>
</dbReference>
<protein>
    <recommendedName>
        <fullName evidence="9">Heat-labile enterotoxin, A chain</fullName>
    </recommendedName>
</protein>
<evidence type="ECO:0000313" key="7">
    <source>
        <dbReference type="EMBL" id="KAF4506956.1"/>
    </source>
</evidence>
<evidence type="ECO:0000313" key="8">
    <source>
        <dbReference type="Proteomes" id="UP000557566"/>
    </source>
</evidence>
<organism evidence="7 8">
    <name type="scientific">Ophiocordyceps sinensis</name>
    <dbReference type="NCBI Taxonomy" id="72228"/>
    <lineage>
        <taxon>Eukaryota</taxon>
        <taxon>Fungi</taxon>
        <taxon>Dikarya</taxon>
        <taxon>Ascomycota</taxon>
        <taxon>Pezizomycotina</taxon>
        <taxon>Sordariomycetes</taxon>
        <taxon>Hypocreomycetidae</taxon>
        <taxon>Hypocreales</taxon>
        <taxon>Ophiocordycipitaceae</taxon>
        <taxon>Ophiocordyceps</taxon>
    </lineage>
</organism>
<name>A0A8H4LXC5_9HYPO</name>
<dbReference type="InterPro" id="IPR001144">
    <property type="entry name" value="Enterotoxin_A"/>
</dbReference>
<feature type="chain" id="PRO_5034477188" description="Heat-labile enterotoxin, A chain" evidence="6">
    <location>
        <begin position="27"/>
        <end position="523"/>
    </location>
</feature>
<sequence length="523" mass="57008">MVYRYWAVFVLAVALCLALWPDNASASPSPALPDDKIPVPEKVEYVYRGHRYPPPHVEKARGMPPKLDRNRAPQESDSGLDPFHLFGHDDDVPDYQLDRKHTAYVSTSLSLKVAVDFAVDKAAEGQGWVYRVRPAKNMVDMPKSFAADRKSNEAEYSALGGIRAEQIVDGLRMHASFRSMTYNDWDDLAQKVAEYWNENPVMDGSLAAAEAEFGHWVNPNPGNAYKDVPQIVGHPLLAGLPIPDARPLPTDEAQWAEDWKKEPFKSIKIEDRIPAREYAKKFMAEIGAPNGWLEDYPLFETPEVVTNTDEEDKKKKDEAKEREEAKKKKEDKTQEPTKNKKDDAKKTEEDKANQAKQKAVESANKLKDSSDRGSWKEAALEKIAEGIGILASAAFAVGAAAGATGAAAGAGATGAGAGAGGIEGLSLLAAEESIAVTTGEVAEVVAELNPDMAIEILMESAPSPPTTPPGPTLEPPLLGKRDDVFARKASADWAFQAGGPTLERAFKEACRISLERARVHLSI</sequence>
<dbReference type="EMBL" id="JAAVMX010000006">
    <property type="protein sequence ID" value="KAF4506956.1"/>
    <property type="molecule type" value="Genomic_DNA"/>
</dbReference>
<feature type="signal peptide" evidence="6">
    <location>
        <begin position="1"/>
        <end position="26"/>
    </location>
</feature>
<dbReference type="AlphaFoldDB" id="A0A8H4LXC5"/>
<accession>A0A8H4LXC5</accession>
<evidence type="ECO:0008006" key="9">
    <source>
        <dbReference type="Google" id="ProtNLM"/>
    </source>
</evidence>
<gene>
    <name evidence="7" type="ORF">G6O67_005637</name>
</gene>
<dbReference type="SUPFAM" id="SSF56399">
    <property type="entry name" value="ADP-ribosylation"/>
    <property type="match status" value="1"/>
</dbReference>
<evidence type="ECO:0000256" key="2">
    <source>
        <dbReference type="ARBA" id="ARBA00022729"/>
    </source>
</evidence>
<feature type="region of interest" description="Disordered" evidence="5">
    <location>
        <begin position="303"/>
        <end position="374"/>
    </location>
</feature>
<dbReference type="Gene3D" id="3.90.210.10">
    <property type="entry name" value="Heat-Labile Enterotoxin, subunit A"/>
    <property type="match status" value="1"/>
</dbReference>
<evidence type="ECO:0000256" key="3">
    <source>
        <dbReference type="ARBA" id="ARBA00023026"/>
    </source>
</evidence>
<evidence type="ECO:0000256" key="1">
    <source>
        <dbReference type="ARBA" id="ARBA00022656"/>
    </source>
</evidence>
<dbReference type="Pfam" id="PF01375">
    <property type="entry name" value="Enterotoxin_a"/>
    <property type="match status" value="1"/>
</dbReference>
<evidence type="ECO:0000256" key="5">
    <source>
        <dbReference type="SAM" id="MobiDB-lite"/>
    </source>
</evidence>
<feature type="compositionally biased region" description="Basic and acidic residues" evidence="5">
    <location>
        <begin position="364"/>
        <end position="374"/>
    </location>
</feature>
<feature type="region of interest" description="Disordered" evidence="5">
    <location>
        <begin position="52"/>
        <end position="79"/>
    </location>
</feature>
<proteinExistence type="predicted"/>
<evidence type="ECO:0000256" key="4">
    <source>
        <dbReference type="ARBA" id="ARBA00023157"/>
    </source>
</evidence>
<keyword evidence="8" id="KW-1185">Reference proteome</keyword>
<feature type="compositionally biased region" description="Basic and acidic residues" evidence="5">
    <location>
        <begin position="311"/>
        <end position="353"/>
    </location>
</feature>
<keyword evidence="3" id="KW-0843">Virulence</keyword>
<keyword evidence="1" id="KW-0800">Toxin</keyword>
<reference evidence="7 8" key="1">
    <citation type="journal article" date="2020" name="Genome Biol. Evol.">
        <title>A new high-quality draft genome assembly of the Chinese cordyceps Ophiocordyceps sinensis.</title>
        <authorList>
            <person name="Shu R."/>
            <person name="Zhang J."/>
            <person name="Meng Q."/>
            <person name="Zhang H."/>
            <person name="Zhou G."/>
            <person name="Li M."/>
            <person name="Wu P."/>
            <person name="Zhao Y."/>
            <person name="Chen C."/>
            <person name="Qin Q."/>
        </authorList>
    </citation>
    <scope>NUCLEOTIDE SEQUENCE [LARGE SCALE GENOMIC DNA]</scope>
    <source>
        <strain evidence="7 8">IOZ07</strain>
    </source>
</reference>
<dbReference type="OrthoDB" id="4927995at2759"/>
<dbReference type="GO" id="GO:0090729">
    <property type="term" value="F:toxin activity"/>
    <property type="evidence" value="ECO:0007669"/>
    <property type="project" value="UniProtKB-KW"/>
</dbReference>
<keyword evidence="4" id="KW-1015">Disulfide bond</keyword>
<keyword evidence="2 6" id="KW-0732">Signal</keyword>
<feature type="compositionally biased region" description="Basic and acidic residues" evidence="5">
    <location>
        <begin position="56"/>
        <end position="74"/>
    </location>
</feature>